<evidence type="ECO:0000256" key="1">
    <source>
        <dbReference type="SAM" id="MobiDB-lite"/>
    </source>
</evidence>
<keyword evidence="3" id="KW-1185">Reference proteome</keyword>
<name>A0A1D1USQ3_RAMVA</name>
<gene>
    <name evidence="2" type="primary">RvY_04761-1</name>
    <name evidence="2" type="synonym">RvY_04761.1</name>
    <name evidence="2" type="ORF">RvY_04761</name>
</gene>
<sequence>MEDVSKTGKGTPNLTHGSRIRHMGASNKDWNTVSVVGANEYPFAELQNVPVFSLVFLLSTRHCFPGRLVSFELDFGLLISVSCFEIAVFYFSRN</sequence>
<protein>
    <submittedName>
        <fullName evidence="2">Uncharacterized protein</fullName>
    </submittedName>
</protein>
<comment type="caution">
    <text evidence="2">The sequence shown here is derived from an EMBL/GenBank/DDBJ whole genome shotgun (WGS) entry which is preliminary data.</text>
</comment>
<feature type="region of interest" description="Disordered" evidence="1">
    <location>
        <begin position="1"/>
        <end position="23"/>
    </location>
</feature>
<dbReference type="EMBL" id="BDGG01000002">
    <property type="protein sequence ID" value="GAU92714.1"/>
    <property type="molecule type" value="Genomic_DNA"/>
</dbReference>
<evidence type="ECO:0000313" key="3">
    <source>
        <dbReference type="Proteomes" id="UP000186922"/>
    </source>
</evidence>
<proteinExistence type="predicted"/>
<organism evidence="2 3">
    <name type="scientific">Ramazzottius varieornatus</name>
    <name type="common">Water bear</name>
    <name type="synonym">Tardigrade</name>
    <dbReference type="NCBI Taxonomy" id="947166"/>
    <lineage>
        <taxon>Eukaryota</taxon>
        <taxon>Metazoa</taxon>
        <taxon>Ecdysozoa</taxon>
        <taxon>Tardigrada</taxon>
        <taxon>Eutardigrada</taxon>
        <taxon>Parachela</taxon>
        <taxon>Hypsibioidea</taxon>
        <taxon>Ramazzottiidae</taxon>
        <taxon>Ramazzottius</taxon>
    </lineage>
</organism>
<evidence type="ECO:0000313" key="2">
    <source>
        <dbReference type="EMBL" id="GAU92714.1"/>
    </source>
</evidence>
<dbReference type="Proteomes" id="UP000186922">
    <property type="component" value="Unassembled WGS sequence"/>
</dbReference>
<dbReference type="AlphaFoldDB" id="A0A1D1USQ3"/>
<reference evidence="2 3" key="1">
    <citation type="journal article" date="2016" name="Nat. Commun.">
        <title>Extremotolerant tardigrade genome and improved radiotolerance of human cultured cells by tardigrade-unique protein.</title>
        <authorList>
            <person name="Hashimoto T."/>
            <person name="Horikawa D.D."/>
            <person name="Saito Y."/>
            <person name="Kuwahara H."/>
            <person name="Kozuka-Hata H."/>
            <person name="Shin-I T."/>
            <person name="Minakuchi Y."/>
            <person name="Ohishi K."/>
            <person name="Motoyama A."/>
            <person name="Aizu T."/>
            <person name="Enomoto A."/>
            <person name="Kondo K."/>
            <person name="Tanaka S."/>
            <person name="Hara Y."/>
            <person name="Koshikawa S."/>
            <person name="Sagara H."/>
            <person name="Miura T."/>
            <person name="Yokobori S."/>
            <person name="Miyagawa K."/>
            <person name="Suzuki Y."/>
            <person name="Kubo T."/>
            <person name="Oyama M."/>
            <person name="Kohara Y."/>
            <person name="Fujiyama A."/>
            <person name="Arakawa K."/>
            <person name="Katayama T."/>
            <person name="Toyoda A."/>
            <person name="Kunieda T."/>
        </authorList>
    </citation>
    <scope>NUCLEOTIDE SEQUENCE [LARGE SCALE GENOMIC DNA]</scope>
    <source>
        <strain evidence="2 3">YOKOZUNA-1</strain>
    </source>
</reference>
<accession>A0A1D1USQ3</accession>